<evidence type="ECO:0000313" key="2">
    <source>
        <dbReference type="EMBL" id="KAJ7080212.1"/>
    </source>
</evidence>
<reference evidence="2" key="1">
    <citation type="submission" date="2023-03" db="EMBL/GenBank/DDBJ databases">
        <title>Massive genome expansion in bonnet fungi (Mycena s.s.) driven by repeated elements and novel gene families across ecological guilds.</title>
        <authorList>
            <consortium name="Lawrence Berkeley National Laboratory"/>
            <person name="Harder C.B."/>
            <person name="Miyauchi S."/>
            <person name="Viragh M."/>
            <person name="Kuo A."/>
            <person name="Thoen E."/>
            <person name="Andreopoulos B."/>
            <person name="Lu D."/>
            <person name="Skrede I."/>
            <person name="Drula E."/>
            <person name="Henrissat B."/>
            <person name="Morin E."/>
            <person name="Kohler A."/>
            <person name="Barry K."/>
            <person name="LaButti K."/>
            <person name="Morin E."/>
            <person name="Salamov A."/>
            <person name="Lipzen A."/>
            <person name="Mereny Z."/>
            <person name="Hegedus B."/>
            <person name="Baldrian P."/>
            <person name="Stursova M."/>
            <person name="Weitz H."/>
            <person name="Taylor A."/>
            <person name="Grigoriev I.V."/>
            <person name="Nagy L.G."/>
            <person name="Martin F."/>
            <person name="Kauserud H."/>
        </authorList>
    </citation>
    <scope>NUCLEOTIDE SEQUENCE</scope>
    <source>
        <strain evidence="2">CBHHK173m</strain>
    </source>
</reference>
<organism evidence="2 3">
    <name type="scientific">Mycena belliarum</name>
    <dbReference type="NCBI Taxonomy" id="1033014"/>
    <lineage>
        <taxon>Eukaryota</taxon>
        <taxon>Fungi</taxon>
        <taxon>Dikarya</taxon>
        <taxon>Basidiomycota</taxon>
        <taxon>Agaricomycotina</taxon>
        <taxon>Agaricomycetes</taxon>
        <taxon>Agaricomycetidae</taxon>
        <taxon>Agaricales</taxon>
        <taxon>Marasmiineae</taxon>
        <taxon>Mycenaceae</taxon>
        <taxon>Mycena</taxon>
    </lineage>
</organism>
<protein>
    <submittedName>
        <fullName evidence="2">Uncharacterized protein</fullName>
    </submittedName>
</protein>
<feature type="compositionally biased region" description="Pro residues" evidence="1">
    <location>
        <begin position="74"/>
        <end position="97"/>
    </location>
</feature>
<feature type="compositionally biased region" description="Low complexity" evidence="1">
    <location>
        <begin position="56"/>
        <end position="73"/>
    </location>
</feature>
<dbReference type="EMBL" id="JARJCN010000056">
    <property type="protein sequence ID" value="KAJ7080212.1"/>
    <property type="molecule type" value="Genomic_DNA"/>
</dbReference>
<dbReference type="Proteomes" id="UP001222325">
    <property type="component" value="Unassembled WGS sequence"/>
</dbReference>
<accession>A0AAD6XMG6</accession>
<feature type="region of interest" description="Disordered" evidence="1">
    <location>
        <begin position="277"/>
        <end position="310"/>
    </location>
</feature>
<evidence type="ECO:0000256" key="1">
    <source>
        <dbReference type="SAM" id="MobiDB-lite"/>
    </source>
</evidence>
<comment type="caution">
    <text evidence="2">The sequence shown here is derived from an EMBL/GenBank/DDBJ whole genome shotgun (WGS) entry which is preliminary data.</text>
</comment>
<gene>
    <name evidence="2" type="ORF">B0H15DRAFT_488711</name>
</gene>
<feature type="region of interest" description="Disordered" evidence="1">
    <location>
        <begin position="51"/>
        <end position="218"/>
    </location>
</feature>
<evidence type="ECO:0000313" key="3">
    <source>
        <dbReference type="Proteomes" id="UP001222325"/>
    </source>
</evidence>
<proteinExistence type="predicted"/>
<sequence>MLKSARIDPVVLRLPSFPRPRASPCPPGALHAHRAPAVAVILLTASPVQSVRDTRPSCSSPHASIQSSSASPPSRVPPPFPFPPPAARTEPAPPPTHRAPSLSPHKRRRLRLRLPPAPAHSTRRSVPRPASVPLAPKPQALKPRASTSAPWSSPPPSPRPSLSRFHLRPRVRPAAASPPDGDRTWGQHLGRRAGGGVRAGTCVTPTRGSDADGTSGRIEGRGVREMQRGSRRLCLCPSARWGRGTGTGGAGERRRRDGRDAGDAAWVLCAARRTAREGREMQRGGRVASGPSPPRLLPSARWGGRERAARRRRGVRTLGTLGGVRTLPAGRGAVGAGGARCSAGAGVSALSFSAMGPGDARG</sequence>
<dbReference type="AlphaFoldDB" id="A0AAD6XMG6"/>
<name>A0AAD6XMG6_9AGAR</name>
<keyword evidence="3" id="KW-1185">Reference proteome</keyword>